<keyword evidence="7" id="KW-0677">Repeat</keyword>
<evidence type="ECO:0000256" key="3">
    <source>
        <dbReference type="ARBA" id="ARBA00022475"/>
    </source>
</evidence>
<dbReference type="Gramene" id="KCW82928">
    <property type="protein sequence ID" value="KCW82928"/>
    <property type="gene ID" value="EUGRSUZ_C04300"/>
</dbReference>
<proteinExistence type="inferred from homology"/>
<dbReference type="Pfam" id="PF00560">
    <property type="entry name" value="LRR_1"/>
    <property type="match status" value="9"/>
</dbReference>
<keyword evidence="8 12" id="KW-1133">Transmembrane helix</keyword>
<dbReference type="FunFam" id="3.80.10.10:FF:000041">
    <property type="entry name" value="LRR receptor-like serine/threonine-protein kinase ERECTA"/>
    <property type="match status" value="1"/>
</dbReference>
<comment type="subcellular location">
    <subcellularLocation>
        <location evidence="1">Cell membrane</location>
        <topology evidence="1">Single-pass type I membrane protein</topology>
    </subcellularLocation>
</comment>
<keyword evidence="3" id="KW-1003">Cell membrane</keyword>
<dbReference type="Pfam" id="PF13855">
    <property type="entry name" value="LRR_8"/>
    <property type="match status" value="1"/>
</dbReference>
<dbReference type="AlphaFoldDB" id="A0A059CWW0"/>
<evidence type="ECO:0000256" key="9">
    <source>
        <dbReference type="ARBA" id="ARBA00023136"/>
    </source>
</evidence>
<dbReference type="InterPro" id="IPR032675">
    <property type="entry name" value="LRR_dom_sf"/>
</dbReference>
<evidence type="ECO:0000256" key="10">
    <source>
        <dbReference type="ARBA" id="ARBA00023170"/>
    </source>
</evidence>
<dbReference type="EMBL" id="KK198755">
    <property type="protein sequence ID" value="KCW82928.1"/>
    <property type="molecule type" value="Genomic_DNA"/>
</dbReference>
<dbReference type="GO" id="GO:0005886">
    <property type="term" value="C:plasma membrane"/>
    <property type="evidence" value="ECO:0007669"/>
    <property type="project" value="UniProtKB-SubCell"/>
</dbReference>
<evidence type="ECO:0000256" key="2">
    <source>
        <dbReference type="ARBA" id="ARBA00009592"/>
    </source>
</evidence>
<dbReference type="FunFam" id="3.80.10.10:FF:000111">
    <property type="entry name" value="LRR receptor-like serine/threonine-protein kinase ERECTA"/>
    <property type="match status" value="1"/>
</dbReference>
<dbReference type="InterPro" id="IPR051502">
    <property type="entry name" value="RLP_Defense_Trigger"/>
</dbReference>
<gene>
    <name evidence="13" type="ORF">EUGRSUZ_C04300</name>
</gene>
<protein>
    <recommendedName>
        <fullName evidence="14">Leucine-rich repeat-containing N-terminal plant-type domain-containing protein</fullName>
    </recommendedName>
</protein>
<dbReference type="InterPro" id="IPR003591">
    <property type="entry name" value="Leu-rich_rpt_typical-subtyp"/>
</dbReference>
<keyword evidence="5 12" id="KW-0812">Transmembrane</keyword>
<keyword evidence="4" id="KW-0433">Leucine-rich repeat</keyword>
<name>A0A059CWW0_EUCGR</name>
<dbReference type="Gene3D" id="3.80.10.10">
    <property type="entry name" value="Ribonuclease Inhibitor"/>
    <property type="match status" value="2"/>
</dbReference>
<evidence type="ECO:0000256" key="7">
    <source>
        <dbReference type="ARBA" id="ARBA00022737"/>
    </source>
</evidence>
<reference evidence="13" key="1">
    <citation type="submission" date="2013-07" db="EMBL/GenBank/DDBJ databases">
        <title>The genome of Eucalyptus grandis.</title>
        <authorList>
            <person name="Schmutz J."/>
            <person name="Hayes R."/>
            <person name="Myburg A."/>
            <person name="Tuskan G."/>
            <person name="Grattapaglia D."/>
            <person name="Rokhsar D.S."/>
        </authorList>
    </citation>
    <scope>NUCLEOTIDE SEQUENCE</scope>
    <source>
        <tissue evidence="13">Leaf extractions</tissue>
    </source>
</reference>
<evidence type="ECO:0000256" key="4">
    <source>
        <dbReference type="ARBA" id="ARBA00022614"/>
    </source>
</evidence>
<sequence length="695" mass="77611">MILIVAVSTSIGLCKLRNLQELDIKVNGFWGPLPSCFCDMTSLHALDVQHNNFSGVIPSSLFYNLKSLEYIDLSRNAFEGSLSLASLANTSKLEVFHLLNNHNHLEVNTEKPTWFPSFQLKVFGLSNCVLNKDANGIIPSFLKEQHDLRYVQLSHSGMTGYFPNWLLDNNLHLKRLTLKGNNLSGAFNLSSNLNLYGMEWFDVSANIIDGEIPSLIGSILPYLWYFNLSKNLLEGRIPSSISNMKQLNGLDLSYNRFTGEIPKPLAKNCTELVLLKLSRNYLQGEMLPRGSTLTSLNFLYLDNNGFTGNISPSILNSSLQVLDISNNFLYGALPNWIGDIEDLEMLVLSSNLLRGPLPLSFCNLSQLVFLDLSSNNLGPNLPSCVDVTSMSFLHLTNDRLAGHFPQFLYGASSIVTLDLRHNALSGEIPNWIGSLGNLKVLLLQGNNLEGSIPWNLCLLKNINILDLSNNNLFRQIPSCLEDLAFGNDGSRLESYEGHILQLMSGMDLSQNNLTGFIPPEVGHLSELRALNLSHNHLTGPIPETFSSLKNVESLDLSYNNLIGLIPPQLTELNFLSNFRVAHNNLSGRTPDRKSQFGTFSEASYEGNPLLCGPPLTSCNDSNHKWGTPPSFNHTREDDSWREAFLWSFAGSYVVAFLGVVLFLYLNSYYQCVLFKLRPISKYFFYGKKNETAKNL</sequence>
<dbReference type="InterPro" id="IPR001611">
    <property type="entry name" value="Leu-rich_rpt"/>
</dbReference>
<accession>A0A059CWW0</accession>
<organism evidence="13">
    <name type="scientific">Eucalyptus grandis</name>
    <name type="common">Flooded gum</name>
    <dbReference type="NCBI Taxonomy" id="71139"/>
    <lineage>
        <taxon>Eukaryota</taxon>
        <taxon>Viridiplantae</taxon>
        <taxon>Streptophyta</taxon>
        <taxon>Embryophyta</taxon>
        <taxon>Tracheophyta</taxon>
        <taxon>Spermatophyta</taxon>
        <taxon>Magnoliopsida</taxon>
        <taxon>eudicotyledons</taxon>
        <taxon>Gunneridae</taxon>
        <taxon>Pentapetalae</taxon>
        <taxon>rosids</taxon>
        <taxon>malvids</taxon>
        <taxon>Myrtales</taxon>
        <taxon>Myrtaceae</taxon>
        <taxon>Myrtoideae</taxon>
        <taxon>Eucalypteae</taxon>
        <taxon>Eucalyptus</taxon>
    </lineage>
</organism>
<evidence type="ECO:0000256" key="1">
    <source>
        <dbReference type="ARBA" id="ARBA00004251"/>
    </source>
</evidence>
<evidence type="ECO:0000256" key="6">
    <source>
        <dbReference type="ARBA" id="ARBA00022729"/>
    </source>
</evidence>
<feature type="transmembrane region" description="Helical" evidence="12">
    <location>
        <begin position="643"/>
        <end position="665"/>
    </location>
</feature>
<dbReference type="PANTHER" id="PTHR48062:SF21">
    <property type="entry name" value="RECEPTOR-LIKE PROTEIN 12"/>
    <property type="match status" value="1"/>
</dbReference>
<evidence type="ECO:0008006" key="14">
    <source>
        <dbReference type="Google" id="ProtNLM"/>
    </source>
</evidence>
<evidence type="ECO:0000256" key="8">
    <source>
        <dbReference type="ARBA" id="ARBA00022989"/>
    </source>
</evidence>
<evidence type="ECO:0000313" key="13">
    <source>
        <dbReference type="EMBL" id="KCW82928.1"/>
    </source>
</evidence>
<dbReference type="SUPFAM" id="SSF52058">
    <property type="entry name" value="L domain-like"/>
    <property type="match status" value="3"/>
</dbReference>
<keyword evidence="10" id="KW-0675">Receptor</keyword>
<dbReference type="InParanoid" id="A0A059CWW0"/>
<evidence type="ECO:0000256" key="11">
    <source>
        <dbReference type="ARBA" id="ARBA00023180"/>
    </source>
</evidence>
<dbReference type="SMART" id="SM00369">
    <property type="entry name" value="LRR_TYP"/>
    <property type="match status" value="7"/>
</dbReference>
<dbReference type="FunFam" id="3.80.10.10:FF:000095">
    <property type="entry name" value="LRR receptor-like serine/threonine-protein kinase GSO1"/>
    <property type="match status" value="1"/>
</dbReference>
<dbReference type="OMA" id="NNISECC"/>
<keyword evidence="9 12" id="KW-0472">Membrane</keyword>
<dbReference type="PANTHER" id="PTHR48062">
    <property type="entry name" value="RECEPTOR-LIKE PROTEIN 14"/>
    <property type="match status" value="1"/>
</dbReference>
<keyword evidence="11" id="KW-0325">Glycoprotein</keyword>
<evidence type="ECO:0000256" key="12">
    <source>
        <dbReference type="SAM" id="Phobius"/>
    </source>
</evidence>
<comment type="similarity">
    <text evidence="2">Belongs to the RLP family.</text>
</comment>
<keyword evidence="6" id="KW-0732">Signal</keyword>
<evidence type="ECO:0000256" key="5">
    <source>
        <dbReference type="ARBA" id="ARBA00022692"/>
    </source>
</evidence>